<dbReference type="Gene3D" id="3.30.1340.30">
    <property type="match status" value="3"/>
</dbReference>
<dbReference type="InterPro" id="IPR051686">
    <property type="entry name" value="Lipoprotein_DolP"/>
</dbReference>
<dbReference type="PANTHER" id="PTHR34606">
    <property type="entry name" value="BON DOMAIN-CONTAINING PROTEIN"/>
    <property type="match status" value="1"/>
</dbReference>
<dbReference type="PROSITE" id="PS50914">
    <property type="entry name" value="BON"/>
    <property type="match status" value="3"/>
</dbReference>
<sequence length="216" mass="22926">MTDEALALSVKDELFWDPKVDSEEIAVSADDGTIMLRGTVGSFRQKRDAKKAAERVHGVVYVENDLTVRILTNGRRADADLRGDVLQALLLDSLIPTTVDATVEDGYVTLSGTVDWQYQRDEATFVAGNILGVTGVGNEILVGGAGRTISGVSDAIQKAFKRDAKIDADDLTVAASDGTVTLSGSVRSWSEHDAALAAAWAAPGVTNVNDRLAVSY</sequence>
<gene>
    <name evidence="2" type="ORF">GCM10009744_41460</name>
</gene>
<feature type="domain" description="BON" evidence="1">
    <location>
        <begin position="77"/>
        <end position="144"/>
    </location>
</feature>
<protein>
    <submittedName>
        <fullName evidence="2">BON domain-containing protein</fullName>
    </submittedName>
</protein>
<dbReference type="EMBL" id="BAAANE010000007">
    <property type="protein sequence ID" value="GAA1646181.1"/>
    <property type="molecule type" value="Genomic_DNA"/>
</dbReference>
<organism evidence="2 3">
    <name type="scientific">Kribbella alba</name>
    <dbReference type="NCBI Taxonomy" id="190197"/>
    <lineage>
        <taxon>Bacteria</taxon>
        <taxon>Bacillati</taxon>
        <taxon>Actinomycetota</taxon>
        <taxon>Actinomycetes</taxon>
        <taxon>Propionibacteriales</taxon>
        <taxon>Kribbellaceae</taxon>
        <taxon>Kribbella</taxon>
    </lineage>
</organism>
<dbReference type="InterPro" id="IPR007055">
    <property type="entry name" value="BON_dom"/>
</dbReference>
<accession>A0ABN2FHK9</accession>
<dbReference type="Proteomes" id="UP001501319">
    <property type="component" value="Unassembled WGS sequence"/>
</dbReference>
<evidence type="ECO:0000259" key="1">
    <source>
        <dbReference type="PROSITE" id="PS50914"/>
    </source>
</evidence>
<name>A0ABN2FHK9_9ACTN</name>
<evidence type="ECO:0000313" key="2">
    <source>
        <dbReference type="EMBL" id="GAA1646181.1"/>
    </source>
</evidence>
<feature type="domain" description="BON" evidence="1">
    <location>
        <begin position="2"/>
        <end position="70"/>
    </location>
</feature>
<evidence type="ECO:0000313" key="3">
    <source>
        <dbReference type="Proteomes" id="UP001501319"/>
    </source>
</evidence>
<proteinExistence type="predicted"/>
<dbReference type="Pfam" id="PF04972">
    <property type="entry name" value="BON"/>
    <property type="match status" value="3"/>
</dbReference>
<keyword evidence="3" id="KW-1185">Reference proteome</keyword>
<dbReference type="PANTHER" id="PTHR34606:SF15">
    <property type="entry name" value="BON DOMAIN-CONTAINING PROTEIN"/>
    <property type="match status" value="1"/>
</dbReference>
<dbReference type="SMART" id="SM00749">
    <property type="entry name" value="BON"/>
    <property type="match status" value="3"/>
</dbReference>
<dbReference type="RefSeq" id="WP_344113432.1">
    <property type="nucleotide sequence ID" value="NZ_BAAANE010000007.1"/>
</dbReference>
<feature type="domain" description="BON" evidence="1">
    <location>
        <begin position="148"/>
        <end position="216"/>
    </location>
</feature>
<comment type="caution">
    <text evidence="2">The sequence shown here is derived from an EMBL/GenBank/DDBJ whole genome shotgun (WGS) entry which is preliminary data.</text>
</comment>
<reference evidence="2 3" key="1">
    <citation type="journal article" date="2019" name="Int. J. Syst. Evol. Microbiol.">
        <title>The Global Catalogue of Microorganisms (GCM) 10K type strain sequencing project: providing services to taxonomists for standard genome sequencing and annotation.</title>
        <authorList>
            <consortium name="The Broad Institute Genomics Platform"/>
            <consortium name="The Broad Institute Genome Sequencing Center for Infectious Disease"/>
            <person name="Wu L."/>
            <person name="Ma J."/>
        </authorList>
    </citation>
    <scope>NUCLEOTIDE SEQUENCE [LARGE SCALE GENOMIC DNA]</scope>
    <source>
        <strain evidence="2 3">JCM 14306</strain>
    </source>
</reference>
<dbReference type="InterPro" id="IPR014004">
    <property type="entry name" value="Transpt-assoc_nodulatn_dom_bac"/>
</dbReference>